<accession>A0A6H5HQ51</accession>
<dbReference type="AlphaFoldDB" id="A0A6H5HQ51"/>
<proteinExistence type="predicted"/>
<keyword evidence="2" id="KW-1185">Reference proteome</keyword>
<reference evidence="1 2" key="1">
    <citation type="submission" date="2020-02" db="EMBL/GenBank/DDBJ databases">
        <authorList>
            <person name="Ferguson B K."/>
        </authorList>
    </citation>
    <scope>NUCLEOTIDE SEQUENCE [LARGE SCALE GENOMIC DNA]</scope>
</reference>
<dbReference type="OrthoDB" id="76898at2759"/>
<sequence length="179" mass="20248">MRAQRASRSPDLYKECVKEQLARELESGGGALVRTQGEDSRDKGQHSLGSNLFCSTSFQYNLLRKAPWLRSDFSRPCPYRRSHGHITLSGEVLRGNLLTRYFGRQPGLKKDGPPIEISIPTQPSSITHGPGVGNLNFYTCHYNVNGGSEDQWGLRKFSFYSSRNYFTQLVPTLIITKKY</sequence>
<evidence type="ECO:0000313" key="1">
    <source>
        <dbReference type="EMBL" id="CAB0020560.1"/>
    </source>
</evidence>
<dbReference type="Proteomes" id="UP000479000">
    <property type="component" value="Unassembled WGS sequence"/>
</dbReference>
<name>A0A6H5HQ51_9HEMI</name>
<evidence type="ECO:0000313" key="2">
    <source>
        <dbReference type="Proteomes" id="UP000479000"/>
    </source>
</evidence>
<organism evidence="1 2">
    <name type="scientific">Nesidiocoris tenuis</name>
    <dbReference type="NCBI Taxonomy" id="355587"/>
    <lineage>
        <taxon>Eukaryota</taxon>
        <taxon>Metazoa</taxon>
        <taxon>Ecdysozoa</taxon>
        <taxon>Arthropoda</taxon>
        <taxon>Hexapoda</taxon>
        <taxon>Insecta</taxon>
        <taxon>Pterygota</taxon>
        <taxon>Neoptera</taxon>
        <taxon>Paraneoptera</taxon>
        <taxon>Hemiptera</taxon>
        <taxon>Heteroptera</taxon>
        <taxon>Panheteroptera</taxon>
        <taxon>Cimicomorpha</taxon>
        <taxon>Miridae</taxon>
        <taxon>Dicyphina</taxon>
        <taxon>Nesidiocoris</taxon>
    </lineage>
</organism>
<gene>
    <name evidence="1" type="ORF">NTEN_LOCUS24133</name>
</gene>
<dbReference type="EMBL" id="CADCXU010035400">
    <property type="protein sequence ID" value="CAB0020560.1"/>
    <property type="molecule type" value="Genomic_DNA"/>
</dbReference>
<protein>
    <submittedName>
        <fullName evidence="1">Uncharacterized protein</fullName>
    </submittedName>
</protein>